<dbReference type="PIRSF" id="PIRSF006076">
    <property type="entry name" value="OM_assembly_OMP85"/>
    <property type="match status" value="1"/>
</dbReference>
<reference evidence="12" key="3">
    <citation type="journal article" date="2017" name="Plant Physiol. Biochem.">
        <title>Differential oxidative and antioxidative response of duckweed Lemna minor toward plant growth promoting/inhibiting bacteria.</title>
        <authorList>
            <person name="Ishizawa H."/>
            <person name="Kuroda M."/>
            <person name="Morikawa M."/>
            <person name="Ike M."/>
        </authorList>
    </citation>
    <scope>NUCLEOTIDE SEQUENCE [LARGE SCALE GENOMIC DNA]</scope>
    <source>
        <strain evidence="12">H3</strain>
    </source>
</reference>
<name>A0A3G9GDZ6_9NEIS</name>
<dbReference type="Gene3D" id="2.40.160.50">
    <property type="entry name" value="membrane protein fhac: a member of the omp85/tpsb transporter family"/>
    <property type="match status" value="1"/>
</dbReference>
<evidence type="ECO:0000313" key="11">
    <source>
        <dbReference type="EMBL" id="BBF85584.1"/>
    </source>
</evidence>
<keyword evidence="5 8" id="KW-0677">Repeat</keyword>
<dbReference type="InterPro" id="IPR039910">
    <property type="entry name" value="D15-like"/>
</dbReference>
<organism evidence="11 12">
    <name type="scientific">Aquitalea magnusonii</name>
    <dbReference type="NCBI Taxonomy" id="332411"/>
    <lineage>
        <taxon>Bacteria</taxon>
        <taxon>Pseudomonadati</taxon>
        <taxon>Pseudomonadota</taxon>
        <taxon>Betaproteobacteria</taxon>
        <taxon>Neisseriales</taxon>
        <taxon>Chromobacteriaceae</taxon>
        <taxon>Aquitalea</taxon>
    </lineage>
</organism>
<dbReference type="PROSITE" id="PS51779">
    <property type="entry name" value="POTRA"/>
    <property type="match status" value="5"/>
</dbReference>
<keyword evidence="4 8" id="KW-0732">Signal</keyword>
<accession>A0A3G9GDZ6</accession>
<reference evidence="12" key="1">
    <citation type="journal article" date="2017" name="Biotechnol. Biofuels">
        <title>Evaluation of environmental bacterial communities as a factor affecting the growth of duckweed Lemna minor.</title>
        <authorList>
            <person name="Ishizawa H."/>
            <person name="Kuroda M."/>
            <person name="Morikawa M."/>
            <person name="Ike M."/>
        </authorList>
    </citation>
    <scope>NUCLEOTIDE SEQUENCE [LARGE SCALE GENOMIC DNA]</scope>
    <source>
        <strain evidence="12">H3</strain>
    </source>
</reference>
<evidence type="ECO:0000313" key="12">
    <source>
        <dbReference type="Proteomes" id="UP000198290"/>
    </source>
</evidence>
<dbReference type="RefSeq" id="WP_089083221.1">
    <property type="nucleotide sequence ID" value="NZ_AP018823.1"/>
</dbReference>
<comment type="subcellular location">
    <subcellularLocation>
        <location evidence="8">Cell outer membrane</location>
    </subcellularLocation>
    <subcellularLocation>
        <location evidence="1">Membrane</location>
    </subcellularLocation>
</comment>
<keyword evidence="6 8" id="KW-0472">Membrane</keyword>
<comment type="subunit">
    <text evidence="8">Part of the Bam complex.</text>
</comment>
<feature type="domain" description="POTRA" evidence="10">
    <location>
        <begin position="25"/>
        <end position="92"/>
    </location>
</feature>
<evidence type="ECO:0000256" key="4">
    <source>
        <dbReference type="ARBA" id="ARBA00022729"/>
    </source>
</evidence>
<dbReference type="HAMAP" id="MF_01430">
    <property type="entry name" value="OM_assembly_BamA"/>
    <property type="match status" value="1"/>
</dbReference>
<keyword evidence="7 8" id="KW-0998">Cell outer membrane</keyword>
<evidence type="ECO:0000256" key="2">
    <source>
        <dbReference type="ARBA" id="ARBA00022452"/>
    </source>
</evidence>
<dbReference type="InterPro" id="IPR023707">
    <property type="entry name" value="OM_assembly_BamA"/>
</dbReference>
<feature type="domain" description="POTRA" evidence="10">
    <location>
        <begin position="176"/>
        <end position="264"/>
    </location>
</feature>
<evidence type="ECO:0000256" key="6">
    <source>
        <dbReference type="ARBA" id="ARBA00023136"/>
    </source>
</evidence>
<dbReference type="InterPro" id="IPR000184">
    <property type="entry name" value="Bac_surfAg_D15"/>
</dbReference>
<gene>
    <name evidence="8" type="primary">bamA</name>
    <name evidence="11" type="ORF">DLM_1968</name>
</gene>
<dbReference type="NCBIfam" id="TIGR03303">
    <property type="entry name" value="OM_YaeT"/>
    <property type="match status" value="1"/>
</dbReference>
<dbReference type="Proteomes" id="UP000198290">
    <property type="component" value="Chromosome"/>
</dbReference>
<protein>
    <recommendedName>
        <fullName evidence="8 9">Outer membrane protein assembly factor BamA</fullName>
    </recommendedName>
</protein>
<evidence type="ECO:0000256" key="1">
    <source>
        <dbReference type="ARBA" id="ARBA00004370"/>
    </source>
</evidence>
<dbReference type="Pfam" id="PF07244">
    <property type="entry name" value="POTRA"/>
    <property type="match status" value="5"/>
</dbReference>
<evidence type="ECO:0000256" key="8">
    <source>
        <dbReference type="HAMAP-Rule" id="MF_01430"/>
    </source>
</evidence>
<dbReference type="KEGG" id="amah:DLM_1968"/>
<dbReference type="Pfam" id="PF01103">
    <property type="entry name" value="Omp85"/>
    <property type="match status" value="1"/>
</dbReference>
<dbReference type="Gene3D" id="3.10.20.310">
    <property type="entry name" value="membrane protein fhac"/>
    <property type="match status" value="5"/>
</dbReference>
<keyword evidence="12" id="KW-1185">Reference proteome</keyword>
<evidence type="ECO:0000256" key="5">
    <source>
        <dbReference type="ARBA" id="ARBA00022737"/>
    </source>
</evidence>
<dbReference type="GO" id="GO:0051205">
    <property type="term" value="P:protein insertion into membrane"/>
    <property type="evidence" value="ECO:0007669"/>
    <property type="project" value="UniProtKB-UniRule"/>
</dbReference>
<dbReference type="GO" id="GO:0009279">
    <property type="term" value="C:cell outer membrane"/>
    <property type="evidence" value="ECO:0007669"/>
    <property type="project" value="UniProtKB-SubCell"/>
</dbReference>
<sequence precursor="true">MKLKLLAAAVLGMTTATAVWAANPFVIKDIRVEGLQRTEAGTVFNYLPVKVGDTFNDEKARESIKSLFATGFFDDVRVESRDGVVIVAVAERPVITQLNINGAKEFSKDQLKKALKDNGFAESRIFDQALLDGAVQELKRQYYSRGKYAVEISPQVTKLERNRVAVTLDITEGITAQIKDIHIVGNKAFSQDKLLDEMTLTSGGWLSWLTKDNQYSKQKLTGDLEKLKAFYQNQGYLEFNIESTQVSISADKEHMFLTLNLNEGSKFTVADIKLAGDLKVPEAELRKLITIKPGEVFNNEKVTESVKALSDRLGNDGYAFANVNALPDINRDKQQVAFTFFVDPGRKTYVRRVNIAGNTKTRDEVVRRELRQLEGSVYNAASVKRSKDRVELLGYFEDVNVETPAVADAPDQVDMNITLKERATGSISAGVGFVQGEGIQLSASISQSNIFGSGKYMSFGISNGSVNKTATLSFTDPYFTADGVSLGYDIYHRVYKPYNSSSSSTTHYKTSTDGVAMRFGVPVTETDRINFSLGLEQTKVGTWSDSPTRYLDFVNKYGSNNLSLIGTAGWGRDTRDSSLWPTRGANIKVQADAALPGGDLEWYRLTHSQQWFFPLSKTFTLMLNGEVGYANGYGKTSTLPFFQNFYLGGLGSVRGYDSNSLGPKDASTGDYLGGTRKAVANAEILFPFPGMKDNKSVRASVFFDSGTVWDSTVSGSTPSSELRYSTGAAVTWLSPLGPMKFSLAKALRKKEGDKYQSFQFQLGTVF</sequence>
<dbReference type="STRING" id="332411.VI06_01630"/>
<keyword evidence="2 8" id="KW-1134">Transmembrane beta strand</keyword>
<dbReference type="InterPro" id="IPR010827">
    <property type="entry name" value="BamA/TamA_POTRA"/>
</dbReference>
<proteinExistence type="inferred from homology"/>
<keyword evidence="3 8" id="KW-0812">Transmembrane</keyword>
<dbReference type="OrthoDB" id="9803054at2"/>
<dbReference type="PANTHER" id="PTHR12815:SF23">
    <property type="entry name" value="OUTER MEMBRANE PROTEIN ASSEMBLY FACTOR BAMA"/>
    <property type="match status" value="1"/>
</dbReference>
<evidence type="ECO:0000259" key="10">
    <source>
        <dbReference type="PROSITE" id="PS51779"/>
    </source>
</evidence>
<feature type="chain" id="PRO_5018342334" description="Outer membrane protein assembly factor BamA" evidence="8">
    <location>
        <begin position="22"/>
        <end position="766"/>
    </location>
</feature>
<dbReference type="GO" id="GO:0043165">
    <property type="term" value="P:Gram-negative-bacterium-type cell outer membrane assembly"/>
    <property type="evidence" value="ECO:0007669"/>
    <property type="project" value="UniProtKB-UniRule"/>
</dbReference>
<reference evidence="11 12" key="2">
    <citation type="journal article" date="2017" name="Genome Announc.">
        <title>Draft genome sequence of Aquitalea magnusonii strain H3, a plant growth-promoting bacterium of duckweed Lemna minor.</title>
        <authorList>
            <person name="Ishizawa H."/>
            <person name="Kuroda M."/>
            <person name="Ike M."/>
        </authorList>
    </citation>
    <scope>NUCLEOTIDE SEQUENCE [LARGE SCALE GENOMIC DNA]</scope>
    <source>
        <strain evidence="11 12">H3</strain>
    </source>
</reference>
<evidence type="ECO:0000256" key="9">
    <source>
        <dbReference type="NCBIfam" id="TIGR03303"/>
    </source>
</evidence>
<evidence type="ECO:0000256" key="7">
    <source>
        <dbReference type="ARBA" id="ARBA00023237"/>
    </source>
</evidence>
<dbReference type="PANTHER" id="PTHR12815">
    <property type="entry name" value="SORTING AND ASSEMBLY MACHINERY SAMM50 PROTEIN FAMILY MEMBER"/>
    <property type="match status" value="1"/>
</dbReference>
<feature type="domain" description="POTRA" evidence="10">
    <location>
        <begin position="93"/>
        <end position="173"/>
    </location>
</feature>
<dbReference type="InterPro" id="IPR034746">
    <property type="entry name" value="POTRA"/>
</dbReference>
<dbReference type="AlphaFoldDB" id="A0A3G9GDZ6"/>
<comment type="similarity">
    <text evidence="8">Belongs to the BamA family.</text>
</comment>
<feature type="signal peptide" evidence="8">
    <location>
        <begin position="1"/>
        <end position="21"/>
    </location>
</feature>
<evidence type="ECO:0000256" key="3">
    <source>
        <dbReference type="ARBA" id="ARBA00022692"/>
    </source>
</evidence>
<feature type="domain" description="POTRA" evidence="10">
    <location>
        <begin position="267"/>
        <end position="345"/>
    </location>
</feature>
<dbReference type="EMBL" id="AP018823">
    <property type="protein sequence ID" value="BBF85584.1"/>
    <property type="molecule type" value="Genomic_DNA"/>
</dbReference>
<comment type="function">
    <text evidence="8">Part of the outer membrane protein assembly complex, which is involved in assembly and insertion of beta-barrel proteins into the outer membrane.</text>
</comment>
<feature type="domain" description="POTRA" evidence="10">
    <location>
        <begin position="348"/>
        <end position="422"/>
    </location>
</feature>